<organism evidence="2 3">
    <name type="scientific">Gemmatimonas aurantiaca</name>
    <dbReference type="NCBI Taxonomy" id="173480"/>
    <lineage>
        <taxon>Bacteria</taxon>
        <taxon>Pseudomonadati</taxon>
        <taxon>Gemmatimonadota</taxon>
        <taxon>Gemmatimonadia</taxon>
        <taxon>Gemmatimonadales</taxon>
        <taxon>Gemmatimonadaceae</taxon>
        <taxon>Gemmatimonas</taxon>
    </lineage>
</organism>
<accession>A0A3D4VAQ2</accession>
<dbReference type="InterPro" id="IPR045670">
    <property type="entry name" value="DUF5916"/>
</dbReference>
<reference evidence="2 3" key="1">
    <citation type="journal article" date="2018" name="Nat. Biotechnol.">
        <title>A standardized bacterial taxonomy based on genome phylogeny substantially revises the tree of life.</title>
        <authorList>
            <person name="Parks D.H."/>
            <person name="Chuvochina M."/>
            <person name="Waite D.W."/>
            <person name="Rinke C."/>
            <person name="Skarshewski A."/>
            <person name="Chaumeil P.A."/>
            <person name="Hugenholtz P."/>
        </authorList>
    </citation>
    <scope>NUCLEOTIDE SEQUENCE [LARGE SCALE GENOMIC DNA]</scope>
    <source>
        <strain evidence="2">UBA8844</strain>
    </source>
</reference>
<feature type="domain" description="DUF5916" evidence="1">
    <location>
        <begin position="303"/>
        <end position="374"/>
    </location>
</feature>
<dbReference type="Pfam" id="PF19313">
    <property type="entry name" value="DUF5916"/>
    <property type="match status" value="1"/>
</dbReference>
<comment type="caution">
    <text evidence="2">The sequence shown here is derived from an EMBL/GenBank/DDBJ whole genome shotgun (WGS) entry which is preliminary data.</text>
</comment>
<evidence type="ECO:0000313" key="2">
    <source>
        <dbReference type="EMBL" id="HCT57417.1"/>
    </source>
</evidence>
<evidence type="ECO:0000259" key="1">
    <source>
        <dbReference type="Pfam" id="PF19313"/>
    </source>
</evidence>
<dbReference type="Proteomes" id="UP000264071">
    <property type="component" value="Unassembled WGS sequence"/>
</dbReference>
<dbReference type="OMA" id="VSYLWRM"/>
<name>A0A3D4VAQ2_9BACT</name>
<dbReference type="AlphaFoldDB" id="A0A3D4VAQ2"/>
<dbReference type="SUPFAM" id="SSF49344">
    <property type="entry name" value="CBD9-like"/>
    <property type="match status" value="1"/>
</dbReference>
<evidence type="ECO:0000313" key="3">
    <source>
        <dbReference type="Proteomes" id="UP000264071"/>
    </source>
</evidence>
<dbReference type="EMBL" id="DPIY01000009">
    <property type="protein sequence ID" value="HCT57417.1"/>
    <property type="molecule type" value="Genomic_DNA"/>
</dbReference>
<proteinExistence type="predicted"/>
<dbReference type="Gene3D" id="2.60.40.1190">
    <property type="match status" value="1"/>
</dbReference>
<protein>
    <recommendedName>
        <fullName evidence="1">DUF5916 domain-containing protein</fullName>
    </recommendedName>
</protein>
<sequence>MVTSLFLLALAKAAPLAVPGVPVPPVAVAAPATPEPGPIYDGRRGAVAVAIPRLEGTNTVDGVLNEPVWQQAATLTGFSQFFPNDGIAAQDSTEVLVWYTGTALHVGVRAYAPKGTVRATLADRDKITQDDNIQLFLGTYNDSRQAMVFAVNPFGIQSDGVLTETGASSGGGFLSSASRGRESNDLAPDYVWRSKGQLTDFGFEVEITIPFKSLRYRAGDQQTWQLNVVRTVQATGHEQTWTATRRSNASFLAQSGTLTGLKNLQRGLTVDLIPTITSSATGAPNPAGPGNGATWKYSAENPEIGGSARWGITSNLTLSGTANPDFSQVEADATQYSLDPRAAVYFAERRPFFLESQEQFQTPNRLIYTRRIAQPVFATKLTGKHQGFDIGVLSAVDSRDVSATGDHSPMYNIVRLQRDMGKQSRLGMVYTDKADGKAWNRVLGVDGRLVRGVYSLQGQLASSFTGGNTESTNAPLWDVSLLRNGREFYARYGFSAISDGFDAQSGFIARTGVSLINATHRVNIFPKRGGLIEVFSPEIYMLGRYRYADLVTRRPAQDVQLHLRTNTRFKGGWQVGAQFLREEFGYDKALYSNYYLFRPRTGGGVDTVAYTGTPYLPNYDGVISVGTPEFRRFSFSSVAVFGQDENFQEWSSANILNLNQTLTLRPTEQIRIAGTWVYEEFNRKTDGSSVLRRSTPRLRLEYQLTRQFFIRTIGEYAKVKQDSLRDDSRTELPIYLRAANGTFSRAAGFERTRARIDVLFSYLPNPGTVFYVGYGDALAANSPQGPESLRRTSDVFFAKLSYLFRLQ</sequence>
<dbReference type="CDD" id="cd09618">
    <property type="entry name" value="CBM9_like_2"/>
    <property type="match status" value="1"/>
</dbReference>
<gene>
    <name evidence="2" type="ORF">DGD08_09430</name>
</gene>